<name>A2DRK5_TRIV3</name>
<reference evidence="2" key="2">
    <citation type="journal article" date="2007" name="Science">
        <title>Draft genome sequence of the sexually transmitted pathogen Trichomonas vaginalis.</title>
        <authorList>
            <person name="Carlton J.M."/>
            <person name="Hirt R.P."/>
            <person name="Silva J.C."/>
            <person name="Delcher A.L."/>
            <person name="Schatz M."/>
            <person name="Zhao Q."/>
            <person name="Wortman J.R."/>
            <person name="Bidwell S.L."/>
            <person name="Alsmark U.C.M."/>
            <person name="Besteiro S."/>
            <person name="Sicheritz-Ponten T."/>
            <person name="Noel C.J."/>
            <person name="Dacks J.B."/>
            <person name="Foster P.G."/>
            <person name="Simillion C."/>
            <person name="Van de Peer Y."/>
            <person name="Miranda-Saavedra D."/>
            <person name="Barton G.J."/>
            <person name="Westrop G.D."/>
            <person name="Mueller S."/>
            <person name="Dessi D."/>
            <person name="Fiori P.L."/>
            <person name="Ren Q."/>
            <person name="Paulsen I."/>
            <person name="Zhang H."/>
            <person name="Bastida-Corcuera F.D."/>
            <person name="Simoes-Barbosa A."/>
            <person name="Brown M.T."/>
            <person name="Hayes R.D."/>
            <person name="Mukherjee M."/>
            <person name="Okumura C.Y."/>
            <person name="Schneider R."/>
            <person name="Smith A.J."/>
            <person name="Vanacova S."/>
            <person name="Villalvazo M."/>
            <person name="Haas B.J."/>
            <person name="Pertea M."/>
            <person name="Feldblyum T.V."/>
            <person name="Utterback T.R."/>
            <person name="Shu C.L."/>
            <person name="Osoegawa K."/>
            <person name="de Jong P.J."/>
            <person name="Hrdy I."/>
            <person name="Horvathova L."/>
            <person name="Zubacova Z."/>
            <person name="Dolezal P."/>
            <person name="Malik S.B."/>
            <person name="Logsdon J.M. Jr."/>
            <person name="Henze K."/>
            <person name="Gupta A."/>
            <person name="Wang C.C."/>
            <person name="Dunne R.L."/>
            <person name="Upcroft J.A."/>
            <person name="Upcroft P."/>
            <person name="White O."/>
            <person name="Salzberg S.L."/>
            <person name="Tang P."/>
            <person name="Chiu C.-H."/>
            <person name="Lee Y.-S."/>
            <person name="Embley T.M."/>
            <person name="Coombs G.H."/>
            <person name="Mottram J.C."/>
            <person name="Tachezy J."/>
            <person name="Fraser-Liggett C.M."/>
            <person name="Johnson P.J."/>
        </authorList>
    </citation>
    <scope>NUCLEOTIDE SEQUENCE [LARGE SCALE GENOMIC DNA]</scope>
    <source>
        <strain evidence="2">G3</strain>
    </source>
</reference>
<evidence type="ECO:0000313" key="3">
    <source>
        <dbReference type="Proteomes" id="UP000001542"/>
    </source>
</evidence>
<protein>
    <submittedName>
        <fullName evidence="2">Uncharacterized protein</fullName>
    </submittedName>
</protein>
<proteinExistence type="predicted"/>
<keyword evidence="3" id="KW-1185">Reference proteome</keyword>
<organism evidence="2 3">
    <name type="scientific">Trichomonas vaginalis (strain ATCC PRA-98 / G3)</name>
    <dbReference type="NCBI Taxonomy" id="412133"/>
    <lineage>
        <taxon>Eukaryota</taxon>
        <taxon>Metamonada</taxon>
        <taxon>Parabasalia</taxon>
        <taxon>Trichomonadida</taxon>
        <taxon>Trichomonadidae</taxon>
        <taxon>Trichomonas</taxon>
    </lineage>
</organism>
<gene>
    <name evidence="2" type="ORF">TVAG_280840</name>
</gene>
<dbReference type="VEuPathDB" id="TrichDB:TVAGG3_0696900"/>
<dbReference type="Proteomes" id="UP000001542">
    <property type="component" value="Unassembled WGS sequence"/>
</dbReference>
<accession>A2DRK5</accession>
<dbReference type="RefSeq" id="XP_001329191.1">
    <property type="nucleotide sequence ID" value="XM_001329156.1"/>
</dbReference>
<evidence type="ECO:0000313" key="2">
    <source>
        <dbReference type="EMBL" id="EAY16968.1"/>
    </source>
</evidence>
<evidence type="ECO:0000256" key="1">
    <source>
        <dbReference type="SAM" id="MobiDB-lite"/>
    </source>
</evidence>
<dbReference type="VEuPathDB" id="TrichDB:TVAG_280840"/>
<feature type="compositionally biased region" description="Polar residues" evidence="1">
    <location>
        <begin position="25"/>
        <end position="35"/>
    </location>
</feature>
<reference evidence="2" key="1">
    <citation type="submission" date="2006-10" db="EMBL/GenBank/DDBJ databases">
        <authorList>
            <person name="Amadeo P."/>
            <person name="Zhao Q."/>
            <person name="Wortman J."/>
            <person name="Fraser-Liggett C."/>
            <person name="Carlton J."/>
        </authorList>
    </citation>
    <scope>NUCLEOTIDE SEQUENCE</scope>
    <source>
        <strain evidence="2">G3</strain>
    </source>
</reference>
<sequence length="101" mass="11727">MMEGTTEFPQTQMICYPPPSKRRLSPTSSPNNKLQQTKKENNNLAEVSIEYSRRRSLPKVNIPKIHKNNNVRYDNDAMIFNKGRFQFTIIGSPQRQNNGNM</sequence>
<dbReference type="InParanoid" id="A2DRK5"/>
<dbReference type="KEGG" id="tva:4774981"/>
<dbReference type="AlphaFoldDB" id="A2DRK5"/>
<dbReference type="EMBL" id="DS113236">
    <property type="protein sequence ID" value="EAY16968.1"/>
    <property type="molecule type" value="Genomic_DNA"/>
</dbReference>
<feature type="region of interest" description="Disordered" evidence="1">
    <location>
        <begin position="1"/>
        <end position="43"/>
    </location>
</feature>